<keyword evidence="1" id="KW-0472">Membrane</keyword>
<dbReference type="InterPro" id="IPR011042">
    <property type="entry name" value="6-blade_b-propeller_TolB-like"/>
</dbReference>
<dbReference type="PANTHER" id="PTHR36842">
    <property type="entry name" value="PROTEIN TOLB HOMOLOG"/>
    <property type="match status" value="1"/>
</dbReference>
<dbReference type="AlphaFoldDB" id="A0A0J1FR49"/>
<proteinExistence type="predicted"/>
<dbReference type="PANTHER" id="PTHR36842:SF1">
    <property type="entry name" value="PROTEIN TOLB"/>
    <property type="match status" value="1"/>
</dbReference>
<name>A0A0J1FR49_9FIRM</name>
<reference evidence="2 3" key="1">
    <citation type="submission" date="2015-06" db="EMBL/GenBank/DDBJ databases">
        <title>Draft genome of the moderately acidophilic sulfate reducer Candidatus Desulfosporosinus acididurans strain M1.</title>
        <authorList>
            <person name="Poehlein A."/>
            <person name="Petzsch P."/>
            <person name="Johnson B.D."/>
            <person name="Schloemann M."/>
            <person name="Daniel R."/>
            <person name="Muehling M."/>
        </authorList>
    </citation>
    <scope>NUCLEOTIDE SEQUENCE [LARGE SCALE GENOMIC DNA]</scope>
    <source>
        <strain evidence="2 3">M1</strain>
    </source>
</reference>
<evidence type="ECO:0000313" key="2">
    <source>
        <dbReference type="EMBL" id="KLU65965.1"/>
    </source>
</evidence>
<keyword evidence="1" id="KW-0812">Transmembrane</keyword>
<dbReference type="SUPFAM" id="SSF50993">
    <property type="entry name" value="Peptidase/esterase 'gauge' domain"/>
    <property type="match status" value="1"/>
</dbReference>
<protein>
    <submittedName>
        <fullName evidence="2">Translocation protein TolB</fullName>
    </submittedName>
</protein>
<gene>
    <name evidence="2" type="ORF">DEAC_c20040</name>
</gene>
<evidence type="ECO:0000256" key="1">
    <source>
        <dbReference type="SAM" id="Phobius"/>
    </source>
</evidence>
<dbReference type="RefSeq" id="WP_047809879.1">
    <property type="nucleotide sequence ID" value="NZ_LDZY01000006.1"/>
</dbReference>
<dbReference type="EMBL" id="LDZY01000006">
    <property type="protein sequence ID" value="KLU65965.1"/>
    <property type="molecule type" value="Genomic_DNA"/>
</dbReference>
<feature type="transmembrane region" description="Helical" evidence="1">
    <location>
        <begin position="12"/>
        <end position="34"/>
    </location>
</feature>
<accession>A0A0J1FR49</accession>
<comment type="caution">
    <text evidence="2">The sequence shown here is derived from an EMBL/GenBank/DDBJ whole genome shotgun (WGS) entry which is preliminary data.</text>
</comment>
<keyword evidence="1" id="KW-1133">Transmembrane helix</keyword>
<keyword evidence="3" id="KW-1185">Reference proteome</keyword>
<dbReference type="Gene3D" id="2.120.10.30">
    <property type="entry name" value="TolB, C-terminal domain"/>
    <property type="match status" value="1"/>
</dbReference>
<evidence type="ECO:0000313" key="3">
    <source>
        <dbReference type="Proteomes" id="UP000036356"/>
    </source>
</evidence>
<sequence>MKGTFHFEVNRNLIIPIIILASGIFALLTITNLYSFRAKDCSAIVLDKALFQDKTSNTESGSFSVDKIVRFTIPYSVKAYDLLDLNTAALMFRQTQDDSSSLLQTGIYDLAKGSFKDGLLQEERSFEGTIQVSPDGKTMLTSFYGTGKEFGKLYVGDIVHKKNLDILDNVLISKWLPDGQKFVGVDDYLFIYDIATGQRENLYKISDYNLNPSKYSLNLNILNSGDTICLTGNMSQGNSKVILFNLKTKRQKTYRAQGILSFYDSFPIGDNSIAYIGIEKGEYGLFTYDFSSNKLSQLINVPNDQQKFTEFCLSPDNRKIAYSVIGMNGVNQIHVASLNNKQVTDDEIVYQDSKVIQNMMWTKDSSVLYYLQNSADSAILGRILFKNL</sequence>
<dbReference type="Proteomes" id="UP000036356">
    <property type="component" value="Unassembled WGS sequence"/>
</dbReference>
<organism evidence="2 3">
    <name type="scientific">Desulfosporosinus acididurans</name>
    <dbReference type="NCBI Taxonomy" id="476652"/>
    <lineage>
        <taxon>Bacteria</taxon>
        <taxon>Bacillati</taxon>
        <taxon>Bacillota</taxon>
        <taxon>Clostridia</taxon>
        <taxon>Eubacteriales</taxon>
        <taxon>Desulfitobacteriaceae</taxon>
        <taxon>Desulfosporosinus</taxon>
    </lineage>
</organism>
<dbReference type="STRING" id="476652.DEAC_c20040"/>
<dbReference type="PATRIC" id="fig|476652.3.peg.2073"/>